<proteinExistence type="predicted"/>
<dbReference type="EMBL" id="HQ441375">
    <property type="protein sequence ID" value="AEB32558.1"/>
    <property type="molecule type" value="Genomic_DNA"/>
</dbReference>
<feature type="region of interest" description="Disordered" evidence="1">
    <location>
        <begin position="23"/>
        <end position="121"/>
    </location>
</feature>
<organism evidence="2">
    <name type="scientific">Batrachuperus tibetanus</name>
    <name type="common">Alpine stream salamander</name>
    <dbReference type="NCBI Taxonomy" id="156989"/>
    <lineage>
        <taxon>Eukaryota</taxon>
        <taxon>Metazoa</taxon>
        <taxon>Chordata</taxon>
        <taxon>Craniata</taxon>
        <taxon>Vertebrata</taxon>
        <taxon>Euteleostomi</taxon>
        <taxon>Amphibia</taxon>
        <taxon>Batrachia</taxon>
        <taxon>Caudata</taxon>
        <taxon>Cryptobranchoidea</taxon>
        <taxon>Hynobiidae</taxon>
        <taxon>Batrachuperus</taxon>
    </lineage>
</organism>
<feature type="non-terminal residue" evidence="2">
    <location>
        <position position="1"/>
    </location>
</feature>
<evidence type="ECO:0000256" key="1">
    <source>
        <dbReference type="SAM" id="MobiDB-lite"/>
    </source>
</evidence>
<name>F5APC4_BATTI</name>
<dbReference type="GO" id="GO:0003677">
    <property type="term" value="F:DNA binding"/>
    <property type="evidence" value="ECO:0007669"/>
    <property type="project" value="UniProtKB-KW"/>
</dbReference>
<keyword evidence="2" id="KW-0371">Homeobox</keyword>
<reference evidence="2" key="1">
    <citation type="journal article" date="2011" name="BMC Evol. Biol.">
        <title>A general scenario of Hox gene inventory variation among major sarcopterygian lineages.</title>
        <authorList>
            <person name="Liang D."/>
            <person name="Wu R."/>
            <person name="Geng J."/>
            <person name="Wang C."/>
            <person name="Zhang P."/>
        </authorList>
    </citation>
    <scope>NUCLEOTIDE SEQUENCE</scope>
</reference>
<feature type="compositionally biased region" description="Polar residues" evidence="1">
    <location>
        <begin position="45"/>
        <end position="63"/>
    </location>
</feature>
<evidence type="ECO:0000313" key="2">
    <source>
        <dbReference type="EMBL" id="AEB32558.1"/>
    </source>
</evidence>
<sequence>DNQGSFGDCPYQEPGDMGYLVQQTFSTSTEYQPPYCTQPAAPSTGPASHTADQGTKGSVTTNGCLAADVPGLPHQPPVAPSPLPDGSTPQGGPVQTGSEPVSTFSVLTNGTSRSRTSIAPK</sequence>
<feature type="compositionally biased region" description="Polar residues" evidence="1">
    <location>
        <begin position="87"/>
        <end position="121"/>
    </location>
</feature>
<accession>F5APC4</accession>
<dbReference type="AlphaFoldDB" id="F5APC4"/>
<feature type="non-terminal residue" evidence="2">
    <location>
        <position position="121"/>
    </location>
</feature>
<feature type="compositionally biased region" description="Pro residues" evidence="1">
    <location>
        <begin position="73"/>
        <end position="83"/>
    </location>
</feature>
<protein>
    <submittedName>
        <fullName evidence="2">Homeobox protein C3</fullName>
    </submittedName>
</protein>